<dbReference type="AlphaFoldDB" id="K0S8T6"/>
<dbReference type="PANTHER" id="PTHR37909">
    <property type="entry name" value="S-ADENOSYL-L-METHIONINE-DEPENDENT METHYLTRANSFERASES SUPERFAMILY PROTEIN"/>
    <property type="match status" value="1"/>
</dbReference>
<keyword evidence="2" id="KW-1185">Reference proteome</keyword>
<evidence type="ECO:0000313" key="2">
    <source>
        <dbReference type="Proteomes" id="UP000266841"/>
    </source>
</evidence>
<proteinExistence type="predicted"/>
<reference evidence="1 2" key="1">
    <citation type="journal article" date="2012" name="Genome Biol.">
        <title>Genome and low-iron response of an oceanic diatom adapted to chronic iron limitation.</title>
        <authorList>
            <person name="Lommer M."/>
            <person name="Specht M."/>
            <person name="Roy A.S."/>
            <person name="Kraemer L."/>
            <person name="Andreson R."/>
            <person name="Gutowska M.A."/>
            <person name="Wolf J."/>
            <person name="Bergner S.V."/>
            <person name="Schilhabel M.B."/>
            <person name="Klostermeier U.C."/>
            <person name="Beiko R.G."/>
            <person name="Rosenstiel P."/>
            <person name="Hippler M."/>
            <person name="Laroche J."/>
        </authorList>
    </citation>
    <scope>NUCLEOTIDE SEQUENCE [LARGE SCALE GENOMIC DNA]</scope>
    <source>
        <strain evidence="1 2">CCMP1005</strain>
    </source>
</reference>
<dbReference type="eggNOG" id="ENOG502S35N">
    <property type="taxonomic scope" value="Eukaryota"/>
</dbReference>
<dbReference type="OrthoDB" id="186626at2759"/>
<dbReference type="PANTHER" id="PTHR37909:SF1">
    <property type="entry name" value="S-ADENOSYL-L-METHIONINE-DEPENDENT METHYLTRANSFERASES SUPERFAMILY PROTEIN"/>
    <property type="match status" value="1"/>
</dbReference>
<dbReference type="Gene3D" id="3.40.50.150">
    <property type="entry name" value="Vaccinia Virus protein VP39"/>
    <property type="match status" value="1"/>
</dbReference>
<organism evidence="1 2">
    <name type="scientific">Thalassiosira oceanica</name>
    <name type="common">Marine diatom</name>
    <dbReference type="NCBI Taxonomy" id="159749"/>
    <lineage>
        <taxon>Eukaryota</taxon>
        <taxon>Sar</taxon>
        <taxon>Stramenopiles</taxon>
        <taxon>Ochrophyta</taxon>
        <taxon>Bacillariophyta</taxon>
        <taxon>Coscinodiscophyceae</taxon>
        <taxon>Thalassiosirophycidae</taxon>
        <taxon>Thalassiosirales</taxon>
        <taxon>Thalassiosiraceae</taxon>
        <taxon>Thalassiosira</taxon>
    </lineage>
</organism>
<dbReference type="Pfam" id="PF13578">
    <property type="entry name" value="Methyltransf_24"/>
    <property type="match status" value="1"/>
</dbReference>
<accession>K0S8T6</accession>
<dbReference type="Proteomes" id="UP000266841">
    <property type="component" value="Unassembled WGS sequence"/>
</dbReference>
<name>K0S8T6_THAOC</name>
<comment type="caution">
    <text evidence="1">The sequence shown here is derived from an EMBL/GenBank/DDBJ whole genome shotgun (WGS) entry which is preliminary data.</text>
</comment>
<protein>
    <recommendedName>
        <fullName evidence="3">Methyltransferase domain-containing protein</fullName>
    </recommendedName>
</protein>
<dbReference type="OMA" id="WRVCANG"/>
<dbReference type="InterPro" id="IPR029063">
    <property type="entry name" value="SAM-dependent_MTases_sf"/>
</dbReference>
<evidence type="ECO:0000313" key="1">
    <source>
        <dbReference type="EMBL" id="EJK57311.1"/>
    </source>
</evidence>
<sequence>MYIGSAIANLKTETTFDPCTTGITRGVPTFKSRHDLGKVLEAEGLHIGAELGVQKAHYSNSLLSDWASNREYHLVDIWAKLENYNDHANKEQSEQDRIYAEAMENVKSWKSNIHVCRNFTTNCVRNYEDDYFDFIYVDARHDFKGVLQDLQLWWPKLKQVGVWVWLDSTDHYSTYTQTFYCCKGGIFAGHDYVSQDDGPSSGGQDWTLNYDGTRDETRLVVKGAVDQFAASVCRQVTVSYREKAWNSWAIRK</sequence>
<evidence type="ECO:0008006" key="3">
    <source>
        <dbReference type="Google" id="ProtNLM"/>
    </source>
</evidence>
<dbReference type="EMBL" id="AGNL01028648">
    <property type="protein sequence ID" value="EJK57311.1"/>
    <property type="molecule type" value="Genomic_DNA"/>
</dbReference>
<gene>
    <name evidence="1" type="ORF">THAOC_22660</name>
</gene>